<accession>A0A641AL86</accession>
<dbReference type="AlphaFoldDB" id="A0A641AL86"/>
<keyword evidence="6" id="KW-1185">Reference proteome</keyword>
<dbReference type="Pfam" id="PF00565">
    <property type="entry name" value="SNase"/>
    <property type="match status" value="1"/>
</dbReference>
<evidence type="ECO:0000256" key="1">
    <source>
        <dbReference type="ARBA" id="ARBA00022722"/>
    </source>
</evidence>
<dbReference type="SMART" id="SM00318">
    <property type="entry name" value="SNc"/>
    <property type="match status" value="1"/>
</dbReference>
<dbReference type="OrthoDB" id="5196645at2"/>
<keyword evidence="3" id="KW-0378">Hydrolase</keyword>
<keyword evidence="2" id="KW-0255">Endonuclease</keyword>
<dbReference type="Proteomes" id="UP001515100">
    <property type="component" value="Unassembled WGS sequence"/>
</dbReference>
<gene>
    <name evidence="5" type="ORF">ESP62_011865</name>
</gene>
<dbReference type="InterPro" id="IPR016071">
    <property type="entry name" value="Staphylococal_nuclease_OB-fold"/>
</dbReference>
<feature type="domain" description="TNase-like" evidence="4">
    <location>
        <begin position="1"/>
        <end position="119"/>
    </location>
</feature>
<sequence length="193" mass="21429">MVKGRIERVRLIGIDTPELGRDGAADQCHAREATRQMSRLVKGSRVQLQRDRTQANRDAYGRLLRYVYAGGNRRDVGRTLVANGHGREYTFKGRAYRHRSAHLKAQRSAQKARRGLWGGCAAPTAPPPVPAPPAPVGQDGCLIKGNIASDGEKIYHVPGQQNYDETRIDTARGERWFCTEDDAVAAGWRRAAR</sequence>
<organism evidence="5 6">
    <name type="scientific">Aeromicrobium fastidiosum</name>
    <dbReference type="NCBI Taxonomy" id="52699"/>
    <lineage>
        <taxon>Bacteria</taxon>
        <taxon>Bacillati</taxon>
        <taxon>Actinomycetota</taxon>
        <taxon>Actinomycetes</taxon>
        <taxon>Propionibacteriales</taxon>
        <taxon>Nocardioidaceae</taxon>
        <taxon>Aeromicrobium</taxon>
    </lineage>
</organism>
<reference evidence="5" key="1">
    <citation type="submission" date="2019-09" db="EMBL/GenBank/DDBJ databases">
        <authorList>
            <person name="Li J."/>
        </authorList>
    </citation>
    <scope>NUCLEOTIDE SEQUENCE [LARGE SCALE GENOMIC DNA]</scope>
    <source>
        <strain evidence="5">NRBC 14897</strain>
    </source>
</reference>
<dbReference type="EMBL" id="SDPP02000003">
    <property type="protein sequence ID" value="KAA1376597.1"/>
    <property type="molecule type" value="Genomic_DNA"/>
</dbReference>
<proteinExistence type="predicted"/>
<dbReference type="PROSITE" id="PS50830">
    <property type="entry name" value="TNASE_3"/>
    <property type="match status" value="1"/>
</dbReference>
<comment type="caution">
    <text evidence="5">The sequence shown here is derived from an EMBL/GenBank/DDBJ whole genome shotgun (WGS) entry which is preliminary data.</text>
</comment>
<protein>
    <submittedName>
        <fullName evidence="5">Thermonuclease family protein</fullName>
    </submittedName>
</protein>
<evidence type="ECO:0000313" key="5">
    <source>
        <dbReference type="EMBL" id="KAA1376597.1"/>
    </source>
</evidence>
<name>A0A641AL86_9ACTN</name>
<dbReference type="SUPFAM" id="SSF50199">
    <property type="entry name" value="Staphylococcal nuclease"/>
    <property type="match status" value="1"/>
</dbReference>
<evidence type="ECO:0000259" key="4">
    <source>
        <dbReference type="PROSITE" id="PS50830"/>
    </source>
</evidence>
<dbReference type="PANTHER" id="PTHR12302:SF3">
    <property type="entry name" value="SERINE_THREONINE-PROTEIN KINASE 31"/>
    <property type="match status" value="1"/>
</dbReference>
<dbReference type="PANTHER" id="PTHR12302">
    <property type="entry name" value="EBNA2 BINDING PROTEIN P100"/>
    <property type="match status" value="1"/>
</dbReference>
<evidence type="ECO:0000256" key="2">
    <source>
        <dbReference type="ARBA" id="ARBA00022759"/>
    </source>
</evidence>
<dbReference type="Gene3D" id="2.40.50.90">
    <property type="match status" value="1"/>
</dbReference>
<dbReference type="GO" id="GO:0016787">
    <property type="term" value="F:hydrolase activity"/>
    <property type="evidence" value="ECO:0007669"/>
    <property type="project" value="UniProtKB-KW"/>
</dbReference>
<evidence type="ECO:0000256" key="3">
    <source>
        <dbReference type="ARBA" id="ARBA00022801"/>
    </source>
</evidence>
<keyword evidence="1" id="KW-0540">Nuclease</keyword>
<dbReference type="GO" id="GO:0004519">
    <property type="term" value="F:endonuclease activity"/>
    <property type="evidence" value="ECO:0007669"/>
    <property type="project" value="UniProtKB-KW"/>
</dbReference>
<evidence type="ECO:0000313" key="6">
    <source>
        <dbReference type="Proteomes" id="UP001515100"/>
    </source>
</evidence>
<dbReference type="InterPro" id="IPR035437">
    <property type="entry name" value="SNase_OB-fold_sf"/>
</dbReference>